<dbReference type="RefSeq" id="WP_272735921.1">
    <property type="nucleotide sequence ID" value="NZ_CP116942.1"/>
</dbReference>
<dbReference type="Gene3D" id="1.20.1720.10">
    <property type="entry name" value="Multidrug resistance protein D"/>
    <property type="match status" value="1"/>
</dbReference>
<dbReference type="AlphaFoldDB" id="A0AAF0BUS7"/>
<evidence type="ECO:0000313" key="11">
    <source>
        <dbReference type="Proteomes" id="UP001216390"/>
    </source>
</evidence>
<feature type="region of interest" description="Disordered" evidence="7">
    <location>
        <begin position="1"/>
        <end position="23"/>
    </location>
</feature>
<keyword evidence="3" id="KW-1003">Cell membrane</keyword>
<feature type="transmembrane region" description="Helical" evidence="8">
    <location>
        <begin position="122"/>
        <end position="146"/>
    </location>
</feature>
<comment type="subcellular location">
    <subcellularLocation>
        <location evidence="1">Cell membrane</location>
        <topology evidence="1">Multi-pass membrane protein</topology>
    </subcellularLocation>
</comment>
<dbReference type="Proteomes" id="UP001216390">
    <property type="component" value="Chromosome"/>
</dbReference>
<feature type="transmembrane region" description="Helical" evidence="8">
    <location>
        <begin position="97"/>
        <end position="116"/>
    </location>
</feature>
<dbReference type="InterPro" id="IPR020846">
    <property type="entry name" value="MFS_dom"/>
</dbReference>
<evidence type="ECO:0000256" key="1">
    <source>
        <dbReference type="ARBA" id="ARBA00004651"/>
    </source>
</evidence>
<dbReference type="KEGG" id="ima:PO878_18020"/>
<feature type="transmembrane region" description="Helical" evidence="8">
    <location>
        <begin position="185"/>
        <end position="204"/>
    </location>
</feature>
<feature type="transmembrane region" description="Helical" evidence="8">
    <location>
        <begin position="158"/>
        <end position="179"/>
    </location>
</feature>
<feature type="transmembrane region" description="Helical" evidence="8">
    <location>
        <begin position="284"/>
        <end position="309"/>
    </location>
</feature>
<evidence type="ECO:0000256" key="4">
    <source>
        <dbReference type="ARBA" id="ARBA00022692"/>
    </source>
</evidence>
<dbReference type="EMBL" id="CP116942">
    <property type="protein sequence ID" value="WCO66398.1"/>
    <property type="molecule type" value="Genomic_DNA"/>
</dbReference>
<feature type="transmembrane region" description="Helical" evidence="8">
    <location>
        <begin position="329"/>
        <end position="346"/>
    </location>
</feature>
<feature type="transmembrane region" description="Helical" evidence="8">
    <location>
        <begin position="353"/>
        <end position="386"/>
    </location>
</feature>
<keyword evidence="4 8" id="KW-0812">Transmembrane</keyword>
<dbReference type="CDD" id="cd17321">
    <property type="entry name" value="MFS_MMR_MDR_like"/>
    <property type="match status" value="1"/>
</dbReference>
<reference evidence="10" key="1">
    <citation type="submission" date="2023-01" db="EMBL/GenBank/DDBJ databases">
        <title>The diversity of Class Acidimicrobiia in South China Sea sediment environments and the proposal of Iamia marina sp. nov., a novel species of the genus Iamia.</title>
        <authorList>
            <person name="He Y."/>
            <person name="Tian X."/>
        </authorList>
    </citation>
    <scope>NUCLEOTIDE SEQUENCE</scope>
    <source>
        <strain evidence="10">DSM 19957</strain>
    </source>
</reference>
<feature type="domain" description="Major facilitator superfamily (MFS) profile" evidence="9">
    <location>
        <begin position="31"/>
        <end position="473"/>
    </location>
</feature>
<evidence type="ECO:0000256" key="6">
    <source>
        <dbReference type="ARBA" id="ARBA00023136"/>
    </source>
</evidence>
<dbReference type="PANTHER" id="PTHR42718">
    <property type="entry name" value="MAJOR FACILITATOR SUPERFAMILY MULTIDRUG TRANSPORTER MFSC"/>
    <property type="match status" value="1"/>
</dbReference>
<dbReference type="InterPro" id="IPR011701">
    <property type="entry name" value="MFS"/>
</dbReference>
<dbReference type="SUPFAM" id="SSF103473">
    <property type="entry name" value="MFS general substrate transporter"/>
    <property type="match status" value="1"/>
</dbReference>
<accession>A0AAF0BUS7</accession>
<dbReference type="InterPro" id="IPR036259">
    <property type="entry name" value="MFS_trans_sf"/>
</dbReference>
<keyword evidence="6 8" id="KW-0472">Membrane</keyword>
<organism evidence="10 11">
    <name type="scientific">Iamia majanohamensis</name>
    <dbReference type="NCBI Taxonomy" id="467976"/>
    <lineage>
        <taxon>Bacteria</taxon>
        <taxon>Bacillati</taxon>
        <taxon>Actinomycetota</taxon>
        <taxon>Acidimicrobiia</taxon>
        <taxon>Acidimicrobiales</taxon>
        <taxon>Iamiaceae</taxon>
        <taxon>Iamia</taxon>
    </lineage>
</organism>
<dbReference type="PROSITE" id="PS50850">
    <property type="entry name" value="MFS"/>
    <property type="match status" value="1"/>
</dbReference>
<dbReference type="PANTHER" id="PTHR42718:SF46">
    <property type="entry name" value="BLR6921 PROTEIN"/>
    <property type="match status" value="1"/>
</dbReference>
<feature type="transmembrane region" description="Helical" evidence="8">
    <location>
        <begin position="247"/>
        <end position="264"/>
    </location>
</feature>
<keyword evidence="11" id="KW-1185">Reference proteome</keyword>
<evidence type="ECO:0000256" key="8">
    <source>
        <dbReference type="SAM" id="Phobius"/>
    </source>
</evidence>
<keyword evidence="2" id="KW-0813">Transport</keyword>
<gene>
    <name evidence="10" type="ORF">PO878_18020</name>
</gene>
<dbReference type="GO" id="GO:0022857">
    <property type="term" value="F:transmembrane transporter activity"/>
    <property type="evidence" value="ECO:0007669"/>
    <property type="project" value="InterPro"/>
</dbReference>
<feature type="transmembrane region" description="Helical" evidence="8">
    <location>
        <begin position="31"/>
        <end position="54"/>
    </location>
</feature>
<feature type="transmembrane region" description="Helical" evidence="8">
    <location>
        <begin position="66"/>
        <end position="85"/>
    </location>
</feature>
<evidence type="ECO:0000256" key="7">
    <source>
        <dbReference type="SAM" id="MobiDB-lite"/>
    </source>
</evidence>
<dbReference type="Gene3D" id="1.20.1250.20">
    <property type="entry name" value="MFS general substrate transporter like domains"/>
    <property type="match status" value="1"/>
</dbReference>
<evidence type="ECO:0000313" key="10">
    <source>
        <dbReference type="EMBL" id="WCO66398.1"/>
    </source>
</evidence>
<evidence type="ECO:0000256" key="3">
    <source>
        <dbReference type="ARBA" id="ARBA00022475"/>
    </source>
</evidence>
<evidence type="ECO:0000256" key="5">
    <source>
        <dbReference type="ARBA" id="ARBA00022989"/>
    </source>
</evidence>
<feature type="transmembrane region" description="Helical" evidence="8">
    <location>
        <begin position="216"/>
        <end position="235"/>
    </location>
</feature>
<keyword evidence="5 8" id="KW-1133">Transmembrane helix</keyword>
<evidence type="ECO:0000259" key="9">
    <source>
        <dbReference type="PROSITE" id="PS50850"/>
    </source>
</evidence>
<proteinExistence type="predicted"/>
<evidence type="ECO:0000256" key="2">
    <source>
        <dbReference type="ARBA" id="ARBA00022448"/>
    </source>
</evidence>
<sequence length="511" mass="51237">MAGAREDGVPAPAGRDPDEAALPTERSPRTILVTLLLGLFTVNVTVTILAVSIPRISGDLGASQSTLTWVVSGPILAFGIIGPAVGKLGDLWGQRKVFLLGLAGAAVSAAASAVAWSAGSLIAFRVLAAAQGAATGPASFALIALVFPASRRVRALGWWSMVAAGGPVVGVVIGGPLVATLGWRAIFAGQVPLVLAALVVAAKVLPETPRRRVGAFDWGGAGLLALSATPLLVALNLAPGRGWSDPWVVALLVVAPLATVGFLVHEGRTPAPLLPPRYLRRRGFALPILMLGLMNAAYMGSFVLTPLLMQNVLGFDETRTGLVSTARPLAFAVTGPLAAVVVARLGERSTGVLGAVALVASMGVMATIGAGTATGVIVVGLALAGVAMGISNPAMSSTVAHSVDEADLGVAGAAQQMVVQVGVTFGIQLLQTVQQAREGAVGLEGSYAQAYLAAAVLAGLCVVVAAGVHRSTAPGSRHPDPVEGADVVDAELAGVPVPSGGLAAPQPTLSD</sequence>
<name>A0AAF0BUS7_9ACTN</name>
<protein>
    <submittedName>
        <fullName evidence="10">MFS transporter</fullName>
    </submittedName>
</protein>
<dbReference type="GO" id="GO:0005886">
    <property type="term" value="C:plasma membrane"/>
    <property type="evidence" value="ECO:0007669"/>
    <property type="project" value="UniProtKB-SubCell"/>
</dbReference>
<dbReference type="Pfam" id="PF07690">
    <property type="entry name" value="MFS_1"/>
    <property type="match status" value="1"/>
</dbReference>
<feature type="transmembrane region" description="Helical" evidence="8">
    <location>
        <begin position="448"/>
        <end position="468"/>
    </location>
</feature>